<dbReference type="Proteomes" id="UP001597492">
    <property type="component" value="Unassembled WGS sequence"/>
</dbReference>
<dbReference type="InterPro" id="IPR049790">
    <property type="entry name" value="Rv3655c/TadE"/>
</dbReference>
<dbReference type="NCBIfam" id="NF041390">
    <property type="entry name" value="TadE_Rv3655c"/>
    <property type="match status" value="1"/>
</dbReference>
<comment type="caution">
    <text evidence="1">The sequence shown here is derived from an EMBL/GenBank/DDBJ whole genome shotgun (WGS) entry which is preliminary data.</text>
</comment>
<name>A0ABW5UXV8_9MICO</name>
<reference evidence="2" key="1">
    <citation type="journal article" date="2019" name="Int. J. Syst. Evol. Microbiol.">
        <title>The Global Catalogue of Microorganisms (GCM) 10K type strain sequencing project: providing services to taxonomists for standard genome sequencing and annotation.</title>
        <authorList>
            <consortium name="The Broad Institute Genomics Platform"/>
            <consortium name="The Broad Institute Genome Sequencing Center for Infectious Disease"/>
            <person name="Wu L."/>
            <person name="Ma J."/>
        </authorList>
    </citation>
    <scope>NUCLEOTIDE SEQUENCE [LARGE SCALE GENOMIC DNA]</scope>
    <source>
        <strain evidence="2">TISTR 1514</strain>
    </source>
</reference>
<organism evidence="1 2">
    <name type="scientific">Gulosibacter faecalis</name>
    <dbReference type="NCBI Taxonomy" id="272240"/>
    <lineage>
        <taxon>Bacteria</taxon>
        <taxon>Bacillati</taxon>
        <taxon>Actinomycetota</taxon>
        <taxon>Actinomycetes</taxon>
        <taxon>Micrococcales</taxon>
        <taxon>Microbacteriaceae</taxon>
        <taxon>Gulosibacter</taxon>
    </lineage>
</organism>
<keyword evidence="2" id="KW-1185">Reference proteome</keyword>
<dbReference type="RefSeq" id="WP_154651519.1">
    <property type="nucleotide sequence ID" value="NZ_JBHUNE010000003.1"/>
</dbReference>
<evidence type="ECO:0000313" key="1">
    <source>
        <dbReference type="EMBL" id="MFD2757828.1"/>
    </source>
</evidence>
<gene>
    <name evidence="1" type="ORF">ACFSW7_05495</name>
</gene>
<accession>A0ABW5UXV8</accession>
<dbReference type="EMBL" id="JBHUNE010000003">
    <property type="protein sequence ID" value="MFD2757828.1"/>
    <property type="molecule type" value="Genomic_DNA"/>
</dbReference>
<evidence type="ECO:0000313" key="2">
    <source>
        <dbReference type="Proteomes" id="UP001597492"/>
    </source>
</evidence>
<proteinExistence type="predicted"/>
<protein>
    <submittedName>
        <fullName evidence="1">TadE family type IV pilus minor pilin</fullName>
    </submittedName>
</protein>
<sequence>MWWPRSRHRQRMRADERGSVAVEFAVTMPAVVLVLALCIGAVIGSAAFVQAQDSAGEVARLAARGDDYGAALTGHGDGASAEVWDAGEFRCARVTVPIQLLGAQLGVSADATSCALRDVDG</sequence>